<dbReference type="InterPro" id="IPR039426">
    <property type="entry name" value="TonB-dep_rcpt-like"/>
</dbReference>
<dbReference type="InterPro" id="IPR012910">
    <property type="entry name" value="Plug_dom"/>
</dbReference>
<dbReference type="SUPFAM" id="SSF49464">
    <property type="entry name" value="Carboxypeptidase regulatory domain-like"/>
    <property type="match status" value="1"/>
</dbReference>
<dbReference type="Pfam" id="PF07715">
    <property type="entry name" value="Plug"/>
    <property type="match status" value="1"/>
</dbReference>
<evidence type="ECO:0000256" key="3">
    <source>
        <dbReference type="ARBA" id="ARBA00022452"/>
    </source>
</evidence>
<accession>A0ABR7C8N1</accession>
<evidence type="ECO:0000256" key="7">
    <source>
        <dbReference type="ARBA" id="ARBA00023237"/>
    </source>
</evidence>
<evidence type="ECO:0000313" key="14">
    <source>
        <dbReference type="Proteomes" id="UP000600600"/>
    </source>
</evidence>
<dbReference type="Gene3D" id="2.40.170.20">
    <property type="entry name" value="TonB-dependent receptor, beta-barrel domain"/>
    <property type="match status" value="1"/>
</dbReference>
<evidence type="ECO:0000256" key="4">
    <source>
        <dbReference type="ARBA" id="ARBA00022692"/>
    </source>
</evidence>
<feature type="chain" id="PRO_5047485697" evidence="10">
    <location>
        <begin position="29"/>
        <end position="1087"/>
    </location>
</feature>
<feature type="domain" description="TonB-dependent receptor-like beta-barrel" evidence="11">
    <location>
        <begin position="442"/>
        <end position="798"/>
    </location>
</feature>
<dbReference type="Pfam" id="PF13715">
    <property type="entry name" value="CarbopepD_reg_2"/>
    <property type="match status" value="1"/>
</dbReference>
<keyword evidence="5 9" id="KW-0798">TonB box</keyword>
<dbReference type="NCBIfam" id="TIGR04056">
    <property type="entry name" value="OMP_RagA_SusC"/>
    <property type="match status" value="1"/>
</dbReference>
<reference evidence="13 14" key="1">
    <citation type="submission" date="2020-08" db="EMBL/GenBank/DDBJ databases">
        <title>Genome public.</title>
        <authorList>
            <person name="Liu C."/>
            <person name="Sun Q."/>
        </authorList>
    </citation>
    <scope>NUCLEOTIDE SEQUENCE [LARGE SCALE GENOMIC DNA]</scope>
    <source>
        <strain evidence="13 14">M27</strain>
    </source>
</reference>
<dbReference type="InterPro" id="IPR008969">
    <property type="entry name" value="CarboxyPept-like_regulatory"/>
</dbReference>
<evidence type="ECO:0000256" key="8">
    <source>
        <dbReference type="PROSITE-ProRule" id="PRU01360"/>
    </source>
</evidence>
<evidence type="ECO:0000256" key="1">
    <source>
        <dbReference type="ARBA" id="ARBA00004571"/>
    </source>
</evidence>
<evidence type="ECO:0000256" key="9">
    <source>
        <dbReference type="RuleBase" id="RU003357"/>
    </source>
</evidence>
<dbReference type="Proteomes" id="UP000600600">
    <property type="component" value="Unassembled WGS sequence"/>
</dbReference>
<dbReference type="InterPro" id="IPR023996">
    <property type="entry name" value="TonB-dep_OMP_SusC/RagA"/>
</dbReference>
<keyword evidence="4 8" id="KW-0812">Transmembrane</keyword>
<evidence type="ECO:0000256" key="5">
    <source>
        <dbReference type="ARBA" id="ARBA00023077"/>
    </source>
</evidence>
<dbReference type="InterPro" id="IPR023997">
    <property type="entry name" value="TonB-dep_OMP_SusC/RagA_CS"/>
</dbReference>
<dbReference type="Pfam" id="PF00593">
    <property type="entry name" value="TonB_dep_Rec_b-barrel"/>
    <property type="match status" value="1"/>
</dbReference>
<name>A0ABR7C8N1_9BACE</name>
<feature type="domain" description="TonB-dependent receptor plug" evidence="12">
    <location>
        <begin position="123"/>
        <end position="228"/>
    </location>
</feature>
<feature type="signal peptide" evidence="10">
    <location>
        <begin position="1"/>
        <end position="28"/>
    </location>
</feature>
<keyword evidence="3 8" id="KW-1134">Transmembrane beta strand</keyword>
<evidence type="ECO:0000256" key="2">
    <source>
        <dbReference type="ARBA" id="ARBA00022448"/>
    </source>
</evidence>
<evidence type="ECO:0000256" key="6">
    <source>
        <dbReference type="ARBA" id="ARBA00023136"/>
    </source>
</evidence>
<keyword evidence="14" id="KW-1185">Reference proteome</keyword>
<comment type="caution">
    <text evidence="13">The sequence shown here is derived from an EMBL/GenBank/DDBJ whole genome shotgun (WGS) entry which is preliminary data.</text>
</comment>
<keyword evidence="6 8" id="KW-0472">Membrane</keyword>
<proteinExistence type="inferred from homology"/>
<dbReference type="Gene3D" id="2.170.130.10">
    <property type="entry name" value="TonB-dependent receptor, plug domain"/>
    <property type="match status" value="1"/>
</dbReference>
<organism evidence="13 14">
    <name type="scientific">Bacteroides difficilis</name>
    <dbReference type="NCBI Taxonomy" id="2763021"/>
    <lineage>
        <taxon>Bacteria</taxon>
        <taxon>Pseudomonadati</taxon>
        <taxon>Bacteroidota</taxon>
        <taxon>Bacteroidia</taxon>
        <taxon>Bacteroidales</taxon>
        <taxon>Bacteroidaceae</taxon>
        <taxon>Bacteroides</taxon>
    </lineage>
</organism>
<comment type="subcellular location">
    <subcellularLocation>
        <location evidence="1 8">Cell outer membrane</location>
        <topology evidence="1 8">Multi-pass membrane protein</topology>
    </subcellularLocation>
</comment>
<keyword evidence="13" id="KW-0675">Receptor</keyword>
<dbReference type="PROSITE" id="PS52016">
    <property type="entry name" value="TONB_DEPENDENT_REC_3"/>
    <property type="match status" value="1"/>
</dbReference>
<keyword evidence="10" id="KW-0732">Signal</keyword>
<dbReference type="InterPro" id="IPR000531">
    <property type="entry name" value="Beta-barrel_TonB"/>
</dbReference>
<evidence type="ECO:0000256" key="10">
    <source>
        <dbReference type="SAM" id="SignalP"/>
    </source>
</evidence>
<dbReference type="Gene3D" id="2.60.40.1120">
    <property type="entry name" value="Carboxypeptidase-like, regulatory domain"/>
    <property type="match status" value="1"/>
</dbReference>
<dbReference type="SUPFAM" id="SSF56935">
    <property type="entry name" value="Porins"/>
    <property type="match status" value="1"/>
</dbReference>
<comment type="similarity">
    <text evidence="8 9">Belongs to the TonB-dependent receptor family.</text>
</comment>
<evidence type="ECO:0000259" key="11">
    <source>
        <dbReference type="Pfam" id="PF00593"/>
    </source>
</evidence>
<sequence>MKTSQEKKMFKHYLILLVVLCCPIVAFAQRDITGSVIDSYGEPVIGATVTVKGTATGTLTNANGTFNLKVPKGGEALVFSYLGMETVEIPFNRKNLVYKVVMKEKSIDMDEVVVIGYGTIARKDLTGSVATLSGKSIANIPISNTVAALTGRMAGVNVTTTDGAPDAEIQVRVRGGGSITQDNSPLYIVDGFPMDRISDISPNDIESIDILKDAASTAIYGARGANGVVIITTKSAQAGKTTINYNGYAQYKKVAKKYDVLDSYEFVTLQHELLTLKYGEDISNFLKIYGDTDDFDIYKNIKARDTQDEMYGRDAWGQSHNISINGGTDKTKFTASFTYLNEDAILLNSSFERFNANVKLNHQISRALKFDLSAYYSNAVTMGAGTSATSSTQIKNAVSFRPVTGRDTRGDINIEEAADDDIEALSELYDPVLLINQDYKKQKREELNVNTALSWTINKMFSWKSEFGIQTSDRKIERYYGPITYTGRKNAGKPVAEIQSQERPRWRTAHTLNFKLRNLKGIHSLSAVAGFEAMSEENRSIISSSRMFPEDFTPQKAFDRMQSGSTEYTITNNGADTRLASFFGRANYTLKDRYLFTATVRADGSTKFAPGNQWGIFPSAAFAWRISSEPFLKNVSQIDDMKIRLSYGEAGNNRIDNDMWRRTYVGAITSPVAGVGNVPNLYYENTSSTLINPSLKWETTITRNFGIDYSFFNNRLSGTIDFYWNTTKDLLLKSVVPASSGYNDQLRNIGQTSNRGFEFSITGQLVRKRNFSLTATLNFSLNRNKVDKLAGVDETFYRSGWAEGLRESDDFILRVGQPTGLIYGYVTDGFYQVDDYQQGSDGKWYLKEGIANSQSITQAYNTINQGAGVPSPGSLKLKKTTPVDPDNPDTYNITPDDRQIIGNTNPKHTGGLNLSAVYKNLDISLFFNWVYGNDVYNANKIQFTTQWKKDYYNMLSVMSSANRFRYMDDAGNKITDMEQLRTLNENATIWSPAMKIPVLHSWAIEDGSFLRLNNITIGYTLPTKWTKRVLINRCRVYCTVNNVFVWTKYSGFDPEVSTCLSTPLTPGVDFSSYPKARTFTLGANITF</sequence>
<keyword evidence="7 8" id="KW-0998">Cell outer membrane</keyword>
<keyword evidence="2 8" id="KW-0813">Transport</keyword>
<dbReference type="RefSeq" id="WP_186966728.1">
    <property type="nucleotide sequence ID" value="NZ_JACOOE010000002.1"/>
</dbReference>
<protein>
    <submittedName>
        <fullName evidence="13">TonB-dependent receptor</fullName>
    </submittedName>
</protein>
<dbReference type="NCBIfam" id="TIGR04057">
    <property type="entry name" value="SusC_RagA_signa"/>
    <property type="match status" value="1"/>
</dbReference>
<dbReference type="InterPro" id="IPR037066">
    <property type="entry name" value="Plug_dom_sf"/>
</dbReference>
<gene>
    <name evidence="13" type="ORF">H8S67_05595</name>
</gene>
<dbReference type="InterPro" id="IPR036942">
    <property type="entry name" value="Beta-barrel_TonB_sf"/>
</dbReference>
<evidence type="ECO:0000313" key="13">
    <source>
        <dbReference type="EMBL" id="MBC5604142.1"/>
    </source>
</evidence>
<evidence type="ECO:0000259" key="12">
    <source>
        <dbReference type="Pfam" id="PF07715"/>
    </source>
</evidence>
<dbReference type="EMBL" id="JACOOE010000002">
    <property type="protein sequence ID" value="MBC5604142.1"/>
    <property type="molecule type" value="Genomic_DNA"/>
</dbReference>